<sequence length="740" mass="80136">MTQQNLSPSAVPCNDVASRRHAAVAAFIAEARQLLERAQHADRETLQTVARALERLGARRDLFPPAHFPVSTDNPAQVFRLSEDHDGRYALYVSAGLPGRAQPPHDHTTWAIIAGIAGNERNVFYRREATDDPARDRLAETGRSDVVAGSSVTLLPDDVHTIELVDDEPGLHLHFYGLALDRLSRRVVFESATGGSYRHFGPPRHIAHAAIDAPALKAALADGDEIALLDVRETGVFVRGHLLLAASAPLWRLELLIDRLVPRRDTRIVLTDGGDDGDRLAHQAAAKLLRLGWRNVSVLTGGTAVWATAGFEIFSGSNVPSKAFGEVIEHQKHTPWISTDELQQRIERGDDLVVVDSRTTEEFADFSLPFAHSLPGAELVYRIGELAPRPETLVVVNCAGRTRSIVGAQTLIDAGLPNPVVSLKDGTMAWLLNGRTLAHGRHTPLPEPAEAARETARARAEAVAARAGVRRVDDAALARLEREAGQHTLYRFDVRTRAEYEAGHLPGWRWAPGGQLVQATDEYAATRHARIVLADWDGVRALTTGAWLAQLGAHEVFVYAPPPDTAVDTGPEPLRVLSSRPAGAPVSALQADALLQSGRARVFDVERRAAYERRHVAGAQFAVPDRLEALVAEIPAGEAVLITSSDGVLARIVAAELAARSGRDVRFLAGGTQAWAAAGLPTGSGAQGVLTGEDDYWYSPYHHADVARRDAGFQAYLNWEIGLVAQLEREGDIGIRLLAD</sequence>
<dbReference type="SMART" id="SM00450">
    <property type="entry name" value="RHOD"/>
    <property type="match status" value="4"/>
</dbReference>
<dbReference type="InterPro" id="IPR014710">
    <property type="entry name" value="RmlC-like_jellyroll"/>
</dbReference>
<dbReference type="Proteomes" id="UP000253501">
    <property type="component" value="Unassembled WGS sequence"/>
</dbReference>
<dbReference type="InterPro" id="IPR001763">
    <property type="entry name" value="Rhodanese-like_dom"/>
</dbReference>
<reference evidence="2 3" key="1">
    <citation type="submission" date="2018-04" db="EMBL/GenBank/DDBJ databases">
        <title>Cupriavidus necator CR12 genome sequencing and assembly.</title>
        <authorList>
            <person name="Ben Fekih I."/>
            <person name="Mazhar H.S."/>
            <person name="Bello S.K."/>
            <person name="Rensing C."/>
        </authorList>
    </citation>
    <scope>NUCLEOTIDE SEQUENCE [LARGE SCALE GENOMIC DNA]</scope>
    <source>
        <strain evidence="2 3">CR12</strain>
    </source>
</reference>
<dbReference type="PANTHER" id="PTHR44086">
    <property type="entry name" value="THIOSULFATE SULFURTRANSFERASE RDL2, MITOCHONDRIAL-RELATED"/>
    <property type="match status" value="1"/>
</dbReference>
<comment type="caution">
    <text evidence="2">The sequence shown here is derived from an EMBL/GenBank/DDBJ whole genome shotgun (WGS) entry which is preliminary data.</text>
</comment>
<protein>
    <submittedName>
        <fullName evidence="2">Sulfurtransferase</fullName>
    </submittedName>
</protein>
<accession>A0A367PRF4</accession>
<dbReference type="PROSITE" id="PS50206">
    <property type="entry name" value="RHODANESE_3"/>
    <property type="match status" value="4"/>
</dbReference>
<feature type="domain" description="Rhodanese" evidence="1">
    <location>
        <begin position="222"/>
        <end position="315"/>
    </location>
</feature>
<keyword evidence="2" id="KW-0808">Transferase</keyword>
<feature type="domain" description="Rhodanese" evidence="1">
    <location>
        <begin position="348"/>
        <end position="439"/>
    </location>
</feature>
<gene>
    <name evidence="2" type="ORF">DDK22_00135</name>
</gene>
<dbReference type="Pfam" id="PF00581">
    <property type="entry name" value="Rhodanese"/>
    <property type="match status" value="4"/>
</dbReference>
<dbReference type="EMBL" id="QDHA01000001">
    <property type="protein sequence ID" value="RCJ10418.1"/>
    <property type="molecule type" value="Genomic_DNA"/>
</dbReference>
<evidence type="ECO:0000313" key="3">
    <source>
        <dbReference type="Proteomes" id="UP000253501"/>
    </source>
</evidence>
<dbReference type="InterPro" id="IPR011051">
    <property type="entry name" value="RmlC_Cupin_sf"/>
</dbReference>
<dbReference type="AlphaFoldDB" id="A0A367PRF4"/>
<dbReference type="Gene3D" id="2.60.120.10">
    <property type="entry name" value="Jelly Rolls"/>
    <property type="match status" value="1"/>
</dbReference>
<dbReference type="GO" id="GO:0004792">
    <property type="term" value="F:thiosulfate-cyanide sulfurtransferase activity"/>
    <property type="evidence" value="ECO:0007669"/>
    <property type="project" value="TreeGrafter"/>
</dbReference>
<dbReference type="PANTHER" id="PTHR44086:SF10">
    <property type="entry name" value="THIOSULFATE SULFURTRANSFERASE_RHODANESE-LIKE DOMAIN-CONTAINING PROTEIN 3"/>
    <property type="match status" value="1"/>
</dbReference>
<organism evidence="2 3">
    <name type="scientific">Cupriavidus necator</name>
    <name type="common">Alcaligenes eutrophus</name>
    <name type="synonym">Ralstonia eutropha</name>
    <dbReference type="NCBI Taxonomy" id="106590"/>
    <lineage>
        <taxon>Bacteria</taxon>
        <taxon>Pseudomonadati</taxon>
        <taxon>Pseudomonadota</taxon>
        <taxon>Betaproteobacteria</taxon>
        <taxon>Burkholderiales</taxon>
        <taxon>Burkholderiaceae</taxon>
        <taxon>Cupriavidus</taxon>
    </lineage>
</organism>
<dbReference type="SUPFAM" id="SSF52821">
    <property type="entry name" value="Rhodanese/Cell cycle control phosphatase"/>
    <property type="match status" value="4"/>
</dbReference>
<dbReference type="SUPFAM" id="SSF51182">
    <property type="entry name" value="RmlC-like cupins"/>
    <property type="match status" value="1"/>
</dbReference>
<evidence type="ECO:0000313" key="2">
    <source>
        <dbReference type="EMBL" id="RCJ10418.1"/>
    </source>
</evidence>
<dbReference type="InterPro" id="IPR036873">
    <property type="entry name" value="Rhodanese-like_dom_sf"/>
</dbReference>
<feature type="domain" description="Rhodanese" evidence="1">
    <location>
        <begin position="493"/>
        <end position="566"/>
    </location>
</feature>
<name>A0A367PRF4_CUPNE</name>
<dbReference type="RefSeq" id="WP_114130156.1">
    <property type="nucleotide sequence ID" value="NZ_CP068436.1"/>
</dbReference>
<dbReference type="Gene3D" id="3.40.250.10">
    <property type="entry name" value="Rhodanese-like domain"/>
    <property type="match status" value="4"/>
</dbReference>
<feature type="domain" description="Rhodanese" evidence="1">
    <location>
        <begin position="596"/>
        <end position="684"/>
    </location>
</feature>
<proteinExistence type="predicted"/>
<evidence type="ECO:0000259" key="1">
    <source>
        <dbReference type="PROSITE" id="PS50206"/>
    </source>
</evidence>